<evidence type="ECO:0000313" key="5">
    <source>
        <dbReference type="Proteomes" id="UP000552864"/>
    </source>
</evidence>
<feature type="region of interest" description="Disordered" evidence="1">
    <location>
        <begin position="89"/>
        <end position="129"/>
    </location>
</feature>
<feature type="transmembrane region" description="Helical" evidence="2">
    <location>
        <begin position="220"/>
        <end position="242"/>
    </location>
</feature>
<evidence type="ECO:0000313" key="4">
    <source>
        <dbReference type="EMBL" id="NLR78865.1"/>
    </source>
</evidence>
<feature type="transmembrane region" description="Helical" evidence="2">
    <location>
        <begin position="171"/>
        <end position="192"/>
    </location>
</feature>
<keyword evidence="2" id="KW-1133">Transmembrane helix</keyword>
<feature type="compositionally biased region" description="Basic and acidic residues" evidence="1">
    <location>
        <begin position="120"/>
        <end position="129"/>
    </location>
</feature>
<comment type="caution">
    <text evidence="4">The sequence shown here is derived from an EMBL/GenBank/DDBJ whole genome shotgun (WGS) entry which is preliminary data.</text>
</comment>
<feature type="transmembrane region" description="Helical" evidence="2">
    <location>
        <begin position="12"/>
        <end position="32"/>
    </location>
</feature>
<dbReference type="AlphaFoldDB" id="A0A847SII9"/>
<dbReference type="InterPro" id="IPR025711">
    <property type="entry name" value="PepSY"/>
</dbReference>
<keyword evidence="2" id="KW-0812">Transmembrane</keyword>
<organism evidence="4 5">
    <name type="scientific">Chitinophaga eiseniae</name>
    <dbReference type="NCBI Taxonomy" id="634771"/>
    <lineage>
        <taxon>Bacteria</taxon>
        <taxon>Pseudomonadati</taxon>
        <taxon>Bacteroidota</taxon>
        <taxon>Chitinophagia</taxon>
        <taxon>Chitinophagales</taxon>
        <taxon>Chitinophagaceae</taxon>
        <taxon>Chitinophaga</taxon>
    </lineage>
</organism>
<accession>A0A847SII9</accession>
<feature type="transmembrane region" description="Helical" evidence="2">
    <location>
        <begin position="368"/>
        <end position="389"/>
    </location>
</feature>
<dbReference type="EMBL" id="JABAHZ010000002">
    <property type="protein sequence ID" value="NLR78865.1"/>
    <property type="molecule type" value="Genomic_DNA"/>
</dbReference>
<dbReference type="PANTHER" id="PTHR34219">
    <property type="entry name" value="IRON-REGULATED INNER MEMBRANE PROTEIN-RELATED"/>
    <property type="match status" value="1"/>
</dbReference>
<evidence type="ECO:0000256" key="2">
    <source>
        <dbReference type="SAM" id="Phobius"/>
    </source>
</evidence>
<proteinExistence type="predicted"/>
<dbReference type="PROSITE" id="PS51257">
    <property type="entry name" value="PROKAR_LIPOPROTEIN"/>
    <property type="match status" value="1"/>
</dbReference>
<dbReference type="Pfam" id="PF03413">
    <property type="entry name" value="PepSY"/>
    <property type="match status" value="1"/>
</dbReference>
<evidence type="ECO:0000259" key="3">
    <source>
        <dbReference type="Pfam" id="PF03413"/>
    </source>
</evidence>
<feature type="compositionally biased region" description="Basic and acidic residues" evidence="1">
    <location>
        <begin position="90"/>
        <end position="112"/>
    </location>
</feature>
<protein>
    <submittedName>
        <fullName evidence="4">PepSY domain-containing protein</fullName>
    </submittedName>
</protein>
<sequence>MKIFFRRIHLYLGLTAGLVITVSCLTGALLVFEKELTEAFNHDRYYVTPAGERLSLDKVAALVKEQVPGAGISRMQIFADPARTIQVTLDEGRKGGKKDGKPEVAGEKKGPRENASPMGKGEKAPKKEKGRTAFVNPYTGKVVELYSYSKTFYYKIFSLHRWLLAGDTGKAITGASTLIFVFILITGIILWWPKTRNILKQRIKVKWDGGWKRLNHDLHIVLGFYAAIFLFVCAFTGLIWSYEWFSNGLYAVLRTSPKPGAAPLSAPAEIINSKSITYEAALASVQQTAPDAVFYALSAPKDSTAAFMVSLLPAHTLNEAATTTYYLDQFNGKVLKSETFAQRNLGQKVRSTIKPLHTGAIFGTASKIFALIIALLGVTFPTTGTIMWINRTRKKKKSAKTPVRAPEAVPAPAA</sequence>
<keyword evidence="2" id="KW-0472">Membrane</keyword>
<gene>
    <name evidence="4" type="ORF">HGH91_09520</name>
</gene>
<reference evidence="4 5" key="1">
    <citation type="submission" date="2020-04" db="EMBL/GenBank/DDBJ databases">
        <authorList>
            <person name="Yin C."/>
        </authorList>
    </citation>
    <scope>NUCLEOTIDE SEQUENCE [LARGE SCALE GENOMIC DNA]</scope>
    <source>
        <strain evidence="4 5">Ak56</strain>
    </source>
</reference>
<dbReference type="RefSeq" id="WP_168738228.1">
    <property type="nucleotide sequence ID" value="NZ_JABAHZ010000002.1"/>
</dbReference>
<dbReference type="PANTHER" id="PTHR34219:SF3">
    <property type="entry name" value="BLL7967 PROTEIN"/>
    <property type="match status" value="1"/>
</dbReference>
<feature type="domain" description="PepSY" evidence="3">
    <location>
        <begin position="276"/>
        <end position="338"/>
    </location>
</feature>
<dbReference type="Pfam" id="PF03929">
    <property type="entry name" value="PepSY_TM"/>
    <property type="match status" value="1"/>
</dbReference>
<dbReference type="Proteomes" id="UP000552864">
    <property type="component" value="Unassembled WGS sequence"/>
</dbReference>
<evidence type="ECO:0000256" key="1">
    <source>
        <dbReference type="SAM" id="MobiDB-lite"/>
    </source>
</evidence>
<keyword evidence="5" id="KW-1185">Reference proteome</keyword>
<name>A0A847SII9_9BACT</name>
<dbReference type="InterPro" id="IPR005625">
    <property type="entry name" value="PepSY-ass_TM"/>
</dbReference>